<sequence length="472" mass="54219">MSSQACVLVLCGIPASGKSTTAKNLQQYFDDRIKEGSFDQESTQSQGWMLSKQDTICVIVSYDELISEDLEQKLIENEEEMKWKAQREVIINCVDDLLCYFLKNRQQGESEISSQEKTVRSDSQSNKSDVESDIERIGEFKSSDENLDSEFTSVLSLGEGNEVEVQDFDGRVQCEGNRINQQQLENSSQAVASLLNEKRSIKKNENETDDDLKDCMDKDYVTIKSEDDEEIRKMRNEFSCKITSNMKRKLAENKFSNLVVAIDDNMYYSSMRYKYYQLARKYTCGFCQVCFDIDVNTTLSRNECRKVRKITDDVIVTMAMKLEIPDPKKNSWEEHSLIINAEKIMVSDNISDVVSCIKSAMDDPVMPIPEVEESIKEEDRRISRENLLHQADQVIRKLIKQTMVKAKDDKCSQQKMKSLSKELTVVKGDLLRDIKEGRLLADFNMYNCGSGLTSCDTKLFVTLSEIFHQRIL</sequence>
<reference evidence="4" key="1">
    <citation type="submission" date="2019-08" db="EMBL/GenBank/DDBJ databases">
        <title>The improved chromosome-level genome for the pearl oyster Pinctada fucata martensii using PacBio sequencing and Hi-C.</title>
        <authorList>
            <person name="Zheng Z."/>
        </authorList>
    </citation>
    <scope>NUCLEOTIDE SEQUENCE</scope>
    <source>
        <strain evidence="4">ZZ-2019</strain>
        <tissue evidence="4">Adductor muscle</tissue>
    </source>
</reference>
<organism evidence="4 5">
    <name type="scientific">Pinctada imbricata</name>
    <name type="common">Atlantic pearl-oyster</name>
    <name type="synonym">Pinctada martensii</name>
    <dbReference type="NCBI Taxonomy" id="66713"/>
    <lineage>
        <taxon>Eukaryota</taxon>
        <taxon>Metazoa</taxon>
        <taxon>Spiralia</taxon>
        <taxon>Lophotrochozoa</taxon>
        <taxon>Mollusca</taxon>
        <taxon>Bivalvia</taxon>
        <taxon>Autobranchia</taxon>
        <taxon>Pteriomorphia</taxon>
        <taxon>Pterioida</taxon>
        <taxon>Pterioidea</taxon>
        <taxon>Pteriidae</taxon>
        <taxon>Pinctada</taxon>
    </lineage>
</organism>
<dbReference type="GO" id="GO:0005524">
    <property type="term" value="F:ATP binding"/>
    <property type="evidence" value="ECO:0007669"/>
    <property type="project" value="UniProtKB-KW"/>
</dbReference>
<dbReference type="Gene3D" id="3.40.50.300">
    <property type="entry name" value="P-loop containing nucleotide triphosphate hydrolases"/>
    <property type="match status" value="2"/>
</dbReference>
<evidence type="ECO:0000256" key="2">
    <source>
        <dbReference type="ARBA" id="ARBA00022840"/>
    </source>
</evidence>
<evidence type="ECO:0000313" key="5">
    <source>
        <dbReference type="Proteomes" id="UP001186944"/>
    </source>
</evidence>
<evidence type="ECO:0000313" key="4">
    <source>
        <dbReference type="EMBL" id="KAK3096095.1"/>
    </source>
</evidence>
<dbReference type="GO" id="GO:0016301">
    <property type="term" value="F:kinase activity"/>
    <property type="evidence" value="ECO:0007669"/>
    <property type="project" value="TreeGrafter"/>
</dbReference>
<feature type="compositionally biased region" description="Polar residues" evidence="3">
    <location>
        <begin position="111"/>
        <end position="127"/>
    </location>
</feature>
<dbReference type="PANTHER" id="PTHR20873:SF0">
    <property type="entry name" value="L-SERYL-TRNA(SEC) KINASE"/>
    <property type="match status" value="1"/>
</dbReference>
<keyword evidence="2" id="KW-0067">ATP-binding</keyword>
<evidence type="ECO:0000256" key="3">
    <source>
        <dbReference type="SAM" id="MobiDB-lite"/>
    </source>
</evidence>
<accession>A0AA88YAI8</accession>
<dbReference type="Proteomes" id="UP001186944">
    <property type="component" value="Unassembled WGS sequence"/>
</dbReference>
<evidence type="ECO:0000256" key="1">
    <source>
        <dbReference type="ARBA" id="ARBA00022741"/>
    </source>
</evidence>
<name>A0AA88YAI8_PINIB</name>
<dbReference type="PANTHER" id="PTHR20873">
    <property type="entry name" value="L-SERYL-TRNA(SEC) KINASE"/>
    <property type="match status" value="1"/>
</dbReference>
<evidence type="ECO:0008006" key="6">
    <source>
        <dbReference type="Google" id="ProtNLM"/>
    </source>
</evidence>
<dbReference type="InterPro" id="IPR013641">
    <property type="entry name" value="KTI12/PSTK"/>
</dbReference>
<keyword evidence="1" id="KW-0547">Nucleotide-binding</keyword>
<protein>
    <recommendedName>
        <fullName evidence="6">L-seryl-tRNA(Sec) kinase</fullName>
    </recommendedName>
</protein>
<feature type="region of interest" description="Disordered" evidence="3">
    <location>
        <begin position="111"/>
        <end position="133"/>
    </location>
</feature>
<dbReference type="GO" id="GO:0000049">
    <property type="term" value="F:tRNA binding"/>
    <property type="evidence" value="ECO:0007669"/>
    <property type="project" value="TreeGrafter"/>
</dbReference>
<keyword evidence="5" id="KW-1185">Reference proteome</keyword>
<dbReference type="EMBL" id="VSWD01000008">
    <property type="protein sequence ID" value="KAK3096095.1"/>
    <property type="molecule type" value="Genomic_DNA"/>
</dbReference>
<dbReference type="InterPro" id="IPR052648">
    <property type="entry name" value="Ser-tRNA(Sec)_kinase"/>
</dbReference>
<dbReference type="AlphaFoldDB" id="A0AA88YAI8"/>
<comment type="caution">
    <text evidence="4">The sequence shown here is derived from an EMBL/GenBank/DDBJ whole genome shotgun (WGS) entry which is preliminary data.</text>
</comment>
<gene>
    <name evidence="4" type="ORF">FSP39_023158</name>
</gene>
<dbReference type="InterPro" id="IPR027417">
    <property type="entry name" value="P-loop_NTPase"/>
</dbReference>
<proteinExistence type="predicted"/>
<dbReference type="Pfam" id="PF08433">
    <property type="entry name" value="KTI12"/>
    <property type="match status" value="2"/>
</dbReference>
<dbReference type="SUPFAM" id="SSF52540">
    <property type="entry name" value="P-loop containing nucleoside triphosphate hydrolases"/>
    <property type="match status" value="2"/>
</dbReference>